<keyword evidence="2" id="KW-0547">Nucleotide-binding</keyword>
<evidence type="ECO:0000256" key="3">
    <source>
        <dbReference type="ARBA" id="ARBA00022777"/>
    </source>
</evidence>
<dbReference type="InterPro" id="IPR051681">
    <property type="entry name" value="Ser/Thr_Kinases-Pseudokinases"/>
</dbReference>
<dbReference type="EMBL" id="CAXAMN010000170">
    <property type="protein sequence ID" value="CAK8986756.1"/>
    <property type="molecule type" value="Genomic_DNA"/>
</dbReference>
<dbReference type="InterPro" id="IPR000719">
    <property type="entry name" value="Prot_kinase_dom"/>
</dbReference>
<dbReference type="SUPFAM" id="SSF56112">
    <property type="entry name" value="Protein kinase-like (PK-like)"/>
    <property type="match status" value="1"/>
</dbReference>
<keyword evidence="4" id="KW-0067">ATP-binding</keyword>
<dbReference type="InterPro" id="IPR008271">
    <property type="entry name" value="Ser/Thr_kinase_AS"/>
</dbReference>
<keyword evidence="8" id="KW-1185">Reference proteome</keyword>
<reference evidence="7 8" key="1">
    <citation type="submission" date="2024-02" db="EMBL/GenBank/DDBJ databases">
        <authorList>
            <person name="Chen Y."/>
            <person name="Shah S."/>
            <person name="Dougan E. K."/>
            <person name="Thang M."/>
            <person name="Chan C."/>
        </authorList>
    </citation>
    <scope>NUCLEOTIDE SEQUENCE [LARGE SCALE GENOMIC DNA]</scope>
</reference>
<dbReference type="PANTHER" id="PTHR44329:SF288">
    <property type="entry name" value="MITOGEN-ACTIVATED PROTEIN KINASE KINASE KINASE 20"/>
    <property type="match status" value="1"/>
</dbReference>
<evidence type="ECO:0000256" key="5">
    <source>
        <dbReference type="SAM" id="MobiDB-lite"/>
    </source>
</evidence>
<dbReference type="Pfam" id="PF01553">
    <property type="entry name" value="Acyltransferase"/>
    <property type="match status" value="1"/>
</dbReference>
<dbReference type="SMART" id="SM00563">
    <property type="entry name" value="PlsC"/>
    <property type="match status" value="1"/>
</dbReference>
<dbReference type="PROSITE" id="PS00108">
    <property type="entry name" value="PROTEIN_KINASE_ST"/>
    <property type="match status" value="1"/>
</dbReference>
<evidence type="ECO:0000256" key="4">
    <source>
        <dbReference type="ARBA" id="ARBA00022840"/>
    </source>
</evidence>
<sequence length="963" mass="107084">MPTAALHLVVRGTRCDTSWDEASMETKRASLAGLVPFSMGYAVAKHFGLLGMWSCAGGRLADSSSFRVAGCYGSWDEWGELMGRVDEEPILSCFRRTLEGDVPTAGEGANDLQRRSSTTRVASWDLSTATPFSCDADGAGWLTPLLVANHVSYLDALILPLVLKLPKFLSMSSVKSWPLFGSLGEDLEYIWVNSWKVGERPLVIFPEGTTSNGQSLYPFKQGPAARGDGRANFWTASCRRRLRFIVFHAEHQGERVEYTDGEWAMNFWANLFHSCTVLVCEQLGGALPPIDGREGMAFDQRHDGPQADPELYASNVRAFMLEKQKELEFQSCSGAAGPIVDPSAPIPIPVDPSTHRGRQIGVSQLFVYPDEPSVGVYNSNATGIDWLPHPVGRALDRRLAWRETHCSDEWTWSRALEEESSFSRGFRQKVRPRRRTALMDEAKEQEQIDHRCDPVADPIDHGFSSIACLVATSERPVVAWALEAAAEDGPRPTTTLRNLLPYSIPRRNRCAPNSPGTPFCAAFSRPRRFLPTGRPTPKAATSRPSAMGAASSSEACAEDPLRTEPVPGVTAWCSRSDEATPSSSGTSGRFEERAFFPKTCPSLQLSEQPTTCSAGGTSVRGTASLDTRCAERPFERSGELKEKGLLIDVEEVVLEKEICSTFTSKIYVARWHERLVAAKEVKRSLFASGARPDLPIAVRGALRLDSTSEKAERQMEGLMHEVQILSKINHPSLLQLVGASLDISSPMMLTELMLKQDVETYMLQQSLRCLNGFWRPSFCLALHWAASTAQGLAYLHERDLPIVHRDLKPLNMFLTKDLEVKLGDFGLAMEMPRGTKLPGKMGLQGTWRYMAPEVARKEDFDEKVDIYAFSLILYYIFSGRQPFHTFQDPRKVVRAYRAGQQTRPFLAPELVRTKELRQLLLDAWHAAPSARPTALECVERLSRLQAPSLRKKLKEMAGLLIRK</sequence>
<dbReference type="PROSITE" id="PS50011">
    <property type="entry name" value="PROTEIN_KINASE_DOM"/>
    <property type="match status" value="1"/>
</dbReference>
<dbReference type="InterPro" id="IPR011009">
    <property type="entry name" value="Kinase-like_dom_sf"/>
</dbReference>
<dbReference type="Pfam" id="PF07714">
    <property type="entry name" value="PK_Tyr_Ser-Thr"/>
    <property type="match status" value="1"/>
</dbReference>
<protein>
    <recommendedName>
        <fullName evidence="6">Protein kinase domain-containing protein</fullName>
    </recommendedName>
</protein>
<feature type="domain" description="Protein kinase" evidence="6">
    <location>
        <begin position="652"/>
        <end position="949"/>
    </location>
</feature>
<keyword evidence="3" id="KW-0418">Kinase</keyword>
<evidence type="ECO:0000256" key="2">
    <source>
        <dbReference type="ARBA" id="ARBA00022741"/>
    </source>
</evidence>
<name>A0ABP0H974_9DINO</name>
<dbReference type="SMART" id="SM00220">
    <property type="entry name" value="S_TKc"/>
    <property type="match status" value="1"/>
</dbReference>
<dbReference type="Proteomes" id="UP001642484">
    <property type="component" value="Unassembled WGS sequence"/>
</dbReference>
<keyword evidence="1" id="KW-0808">Transferase</keyword>
<dbReference type="SUPFAM" id="SSF69593">
    <property type="entry name" value="Glycerol-3-phosphate (1)-acyltransferase"/>
    <property type="match status" value="1"/>
</dbReference>
<feature type="region of interest" description="Disordered" evidence="5">
    <location>
        <begin position="527"/>
        <end position="561"/>
    </location>
</feature>
<evidence type="ECO:0000256" key="1">
    <source>
        <dbReference type="ARBA" id="ARBA00022679"/>
    </source>
</evidence>
<evidence type="ECO:0000313" key="7">
    <source>
        <dbReference type="EMBL" id="CAK8986756.1"/>
    </source>
</evidence>
<dbReference type="InterPro" id="IPR001245">
    <property type="entry name" value="Ser-Thr/Tyr_kinase_cat_dom"/>
</dbReference>
<organism evidence="7 8">
    <name type="scientific">Durusdinium trenchii</name>
    <dbReference type="NCBI Taxonomy" id="1381693"/>
    <lineage>
        <taxon>Eukaryota</taxon>
        <taxon>Sar</taxon>
        <taxon>Alveolata</taxon>
        <taxon>Dinophyceae</taxon>
        <taxon>Suessiales</taxon>
        <taxon>Symbiodiniaceae</taxon>
        <taxon>Durusdinium</taxon>
    </lineage>
</organism>
<proteinExistence type="predicted"/>
<dbReference type="Gene3D" id="3.30.200.20">
    <property type="entry name" value="Phosphorylase Kinase, domain 1"/>
    <property type="match status" value="1"/>
</dbReference>
<evidence type="ECO:0000259" key="6">
    <source>
        <dbReference type="PROSITE" id="PS50011"/>
    </source>
</evidence>
<comment type="caution">
    <text evidence="7">The sequence shown here is derived from an EMBL/GenBank/DDBJ whole genome shotgun (WGS) entry which is preliminary data.</text>
</comment>
<dbReference type="Gene3D" id="1.10.510.10">
    <property type="entry name" value="Transferase(Phosphotransferase) domain 1"/>
    <property type="match status" value="1"/>
</dbReference>
<gene>
    <name evidence="7" type="ORF">CCMP2556_LOCUS614</name>
</gene>
<dbReference type="PANTHER" id="PTHR44329">
    <property type="entry name" value="SERINE/THREONINE-PROTEIN KINASE TNNI3K-RELATED"/>
    <property type="match status" value="1"/>
</dbReference>
<accession>A0ABP0H974</accession>
<evidence type="ECO:0000313" key="8">
    <source>
        <dbReference type="Proteomes" id="UP001642484"/>
    </source>
</evidence>
<dbReference type="InterPro" id="IPR002123">
    <property type="entry name" value="Plipid/glycerol_acylTrfase"/>
</dbReference>